<evidence type="ECO:0000313" key="4">
    <source>
        <dbReference type="Proteomes" id="UP000092583"/>
    </source>
</evidence>
<proteinExistence type="predicted"/>
<dbReference type="InterPro" id="IPR017926">
    <property type="entry name" value="GATASE"/>
</dbReference>
<dbReference type="GO" id="GO:0005634">
    <property type="term" value="C:nucleus"/>
    <property type="evidence" value="ECO:0007669"/>
    <property type="project" value="TreeGrafter"/>
</dbReference>
<dbReference type="Gene3D" id="3.40.50.880">
    <property type="match status" value="1"/>
</dbReference>
<name>A0A1B9IKK4_9TREE</name>
<evidence type="ECO:0000259" key="2">
    <source>
        <dbReference type="Pfam" id="PF00117"/>
    </source>
</evidence>
<dbReference type="AlphaFoldDB" id="A0A1B9IKK4"/>
<organism evidence="3 4">
    <name type="scientific">Kwoniella mangroviensis CBS 10435</name>
    <dbReference type="NCBI Taxonomy" id="1331196"/>
    <lineage>
        <taxon>Eukaryota</taxon>
        <taxon>Fungi</taxon>
        <taxon>Dikarya</taxon>
        <taxon>Basidiomycota</taxon>
        <taxon>Agaricomycotina</taxon>
        <taxon>Tremellomycetes</taxon>
        <taxon>Tremellales</taxon>
        <taxon>Cryptococcaceae</taxon>
        <taxon>Kwoniella</taxon>
    </lineage>
</organism>
<feature type="domain" description="Glutamine amidotransferase" evidence="2">
    <location>
        <begin position="77"/>
        <end position="268"/>
    </location>
</feature>
<dbReference type="GO" id="GO:0005829">
    <property type="term" value="C:cytosol"/>
    <property type="evidence" value="ECO:0007669"/>
    <property type="project" value="TreeGrafter"/>
</dbReference>
<gene>
    <name evidence="3" type="ORF">L486_06139</name>
</gene>
<reference evidence="3 4" key="1">
    <citation type="submission" date="2013-07" db="EMBL/GenBank/DDBJ databases">
        <title>The Genome Sequence of Kwoniella mangroviensis CBS10435.</title>
        <authorList>
            <consortium name="The Broad Institute Genome Sequencing Platform"/>
            <person name="Cuomo C."/>
            <person name="Litvintseva A."/>
            <person name="Chen Y."/>
            <person name="Heitman J."/>
            <person name="Sun S."/>
            <person name="Springer D."/>
            <person name="Dromer F."/>
            <person name="Young S.K."/>
            <person name="Zeng Q."/>
            <person name="Gargeya S."/>
            <person name="Fitzgerald M."/>
            <person name="Abouelleil A."/>
            <person name="Alvarado L."/>
            <person name="Berlin A.M."/>
            <person name="Chapman S.B."/>
            <person name="Dewar J."/>
            <person name="Goldberg J."/>
            <person name="Griggs A."/>
            <person name="Gujja S."/>
            <person name="Hansen M."/>
            <person name="Howarth C."/>
            <person name="Imamovic A."/>
            <person name="Larimer J."/>
            <person name="McCowan C."/>
            <person name="Murphy C."/>
            <person name="Pearson M."/>
            <person name="Priest M."/>
            <person name="Roberts A."/>
            <person name="Saif S."/>
            <person name="Shea T."/>
            <person name="Sykes S."/>
            <person name="Wortman J."/>
            <person name="Nusbaum C."/>
            <person name="Birren B."/>
        </authorList>
    </citation>
    <scope>NUCLEOTIDE SEQUENCE [LARGE SCALE GENOMIC DNA]</scope>
    <source>
        <strain evidence="3 4">CBS 10435</strain>
    </source>
</reference>
<dbReference type="CDD" id="cd01741">
    <property type="entry name" value="GATase1_1"/>
    <property type="match status" value="1"/>
</dbReference>
<dbReference type="InterPro" id="IPR044992">
    <property type="entry name" value="ChyE-like"/>
</dbReference>
<dbReference type="InterPro" id="IPR029062">
    <property type="entry name" value="Class_I_gatase-like"/>
</dbReference>
<evidence type="ECO:0000313" key="3">
    <source>
        <dbReference type="EMBL" id="OCF56198.1"/>
    </source>
</evidence>
<protein>
    <submittedName>
        <fullName evidence="3">Cytoplasmic protein</fullName>
    </submittedName>
</protein>
<dbReference type="EMBL" id="KV700091">
    <property type="protein sequence ID" value="OCF56198.1"/>
    <property type="molecule type" value="Genomic_DNA"/>
</dbReference>
<accession>A0A1B9IKK4</accession>
<reference evidence="4" key="2">
    <citation type="submission" date="2013-12" db="EMBL/GenBank/DDBJ databases">
        <title>Evolution of pathogenesis and genome organization in the Tremellales.</title>
        <authorList>
            <person name="Cuomo C."/>
            <person name="Litvintseva A."/>
            <person name="Heitman J."/>
            <person name="Chen Y."/>
            <person name="Sun S."/>
            <person name="Springer D."/>
            <person name="Dromer F."/>
            <person name="Young S."/>
            <person name="Zeng Q."/>
            <person name="Chapman S."/>
            <person name="Gujja S."/>
            <person name="Saif S."/>
            <person name="Birren B."/>
        </authorList>
    </citation>
    <scope>NUCLEOTIDE SEQUENCE [LARGE SCALE GENOMIC DNA]</scope>
    <source>
        <strain evidence="4">CBS 10435</strain>
    </source>
</reference>
<dbReference type="Proteomes" id="UP000092583">
    <property type="component" value="Unassembled WGS sequence"/>
</dbReference>
<dbReference type="OrthoDB" id="92161at2759"/>
<dbReference type="SUPFAM" id="SSF52317">
    <property type="entry name" value="Class I glutamine amidotransferase-like"/>
    <property type="match status" value="1"/>
</dbReference>
<feature type="compositionally biased region" description="Basic and acidic residues" evidence="1">
    <location>
        <begin position="166"/>
        <end position="186"/>
    </location>
</feature>
<dbReference type="STRING" id="1331196.A0A1B9IKK4"/>
<feature type="region of interest" description="Disordered" evidence="1">
    <location>
        <begin position="166"/>
        <end position="195"/>
    </location>
</feature>
<sequence length="324" mass="35809">MTKRTIRVALLINDTPVPAVLEEDGTYYDIYKRWLLQSLSTYPDTVIAKTTELIIDGYDVVDKREYPPEDRLLANSKNGYDAIMLTGSKHTAHDPSNPFAPPLISFIRRLTSSAEYSHLKFIGICFGHQILSLALGGECASGQNGWEIGVYGCKLTEEGKKWWTWHGDEDEKKEDGGSGHEKDGKRVNGVIENGNGHVRVDGQGGEDKVYLEQMHRDHVPSVPPSCHLLLSTPQYPVHSFVRYHPLSSPSNPIAQILTVQGHPEFTPSIVSHIIDARSSTGVFSPEVTKEARRRAGGKGTGGEGFGRIGWSIWKVLLQNVPVQG</sequence>
<evidence type="ECO:0000256" key="1">
    <source>
        <dbReference type="SAM" id="MobiDB-lite"/>
    </source>
</evidence>
<dbReference type="PANTHER" id="PTHR42695">
    <property type="entry name" value="GLUTAMINE AMIDOTRANSFERASE YLR126C-RELATED"/>
    <property type="match status" value="1"/>
</dbReference>
<keyword evidence="4" id="KW-1185">Reference proteome</keyword>
<dbReference type="PANTHER" id="PTHR42695:SF5">
    <property type="entry name" value="GLUTAMINE AMIDOTRANSFERASE YLR126C-RELATED"/>
    <property type="match status" value="1"/>
</dbReference>
<dbReference type="Pfam" id="PF00117">
    <property type="entry name" value="GATase"/>
    <property type="match status" value="1"/>
</dbReference>